<comment type="subunit">
    <text evidence="11">Homodimer.</text>
</comment>
<keyword evidence="7 11" id="KW-0663">Pyridoxal phosphate</keyword>
<dbReference type="CDD" id="cd00611">
    <property type="entry name" value="PSAT_like"/>
    <property type="match status" value="1"/>
</dbReference>
<keyword evidence="5 11" id="KW-0028">Amino-acid biosynthesis</keyword>
<feature type="modified residue" description="N6-(pyridoxal phosphate)lysine" evidence="11">
    <location>
        <position position="195"/>
    </location>
</feature>
<dbReference type="Pfam" id="PF00266">
    <property type="entry name" value="Aminotran_5"/>
    <property type="match status" value="1"/>
</dbReference>
<dbReference type="GO" id="GO:0006564">
    <property type="term" value="P:L-serine biosynthetic process"/>
    <property type="evidence" value="ECO:0007669"/>
    <property type="project" value="UniProtKB-UniRule"/>
</dbReference>
<dbReference type="FunFam" id="3.40.640.10:FF:000010">
    <property type="entry name" value="Phosphoserine aminotransferase"/>
    <property type="match status" value="1"/>
</dbReference>
<sequence length="359" mass="40266">MKRAYNFNAGPSALPFEVLEKAQKEFTNFQESGMSIMEFSHRSKEYDAVHEKAITDLRELLHIPNDYHVLFLQGGASLQFSMVPLNFLSPSRTADYVLTGVWSEKAQDEAEKIGKTTTIASSQHQNYTFIPNMTDIKPSHDSAYVHLTSNNTIYGTEWKHYPTLDVPLIADMSSDILSKEIDINQFSMIYAGAQKNLGPAGVTVVIIKDELLKNSTENIPTMLNYKIHAKKNSLYNTPPTFSIYMLSLMLEWVKNQGGIPAIEARNNEKAALIYNCMDESNGFYTGHAQKDSRSNMNIVFKLPTEELTNKFIAKSKELGFIGLSGHRSVGGCRASTYNAVPYESCEALVTFMKAFMSEN</sequence>
<feature type="binding site" evidence="11">
    <location>
        <position position="194"/>
    </location>
    <ligand>
        <name>pyridoxal 5'-phosphate</name>
        <dbReference type="ChEBI" id="CHEBI:597326"/>
    </ligand>
</feature>
<dbReference type="EMBL" id="JAKTTI010000028">
    <property type="protein sequence ID" value="MCH1626808.1"/>
    <property type="molecule type" value="Genomic_DNA"/>
</dbReference>
<dbReference type="Gene3D" id="3.90.1150.10">
    <property type="entry name" value="Aspartate Aminotransferase, domain 1"/>
    <property type="match status" value="1"/>
</dbReference>
<keyword evidence="6 11" id="KW-0808">Transferase</keyword>
<dbReference type="NCBIfam" id="NF003764">
    <property type="entry name" value="PRK05355.1"/>
    <property type="match status" value="1"/>
</dbReference>
<comment type="subcellular location">
    <subcellularLocation>
        <location evidence="11">Cytoplasm</location>
    </subcellularLocation>
</comment>
<comment type="caution">
    <text evidence="13">The sequence shown here is derived from an EMBL/GenBank/DDBJ whole genome shotgun (WGS) entry which is preliminary data.</text>
</comment>
<evidence type="ECO:0000256" key="11">
    <source>
        <dbReference type="HAMAP-Rule" id="MF_00160"/>
    </source>
</evidence>
<accession>A0AAW5ECB3</accession>
<dbReference type="InterPro" id="IPR015422">
    <property type="entry name" value="PyrdxlP-dep_Trfase_small"/>
</dbReference>
<comment type="similarity">
    <text evidence="3 11">Belongs to the class-V pyridoxal-phosphate-dependent aminotransferase family. SerC subfamily.</text>
</comment>
<dbReference type="RefSeq" id="WP_240256725.1">
    <property type="nucleotide sequence ID" value="NZ_JAKTTI010000028.1"/>
</dbReference>
<dbReference type="InterPro" id="IPR022278">
    <property type="entry name" value="Pser_aminoTfrase"/>
</dbReference>
<evidence type="ECO:0000259" key="12">
    <source>
        <dbReference type="Pfam" id="PF00266"/>
    </source>
</evidence>
<dbReference type="GO" id="GO:0004648">
    <property type="term" value="F:O-phospho-L-serine:2-oxoglutarate aminotransferase activity"/>
    <property type="evidence" value="ECO:0007669"/>
    <property type="project" value="UniProtKB-UniRule"/>
</dbReference>
<feature type="binding site" evidence="11">
    <location>
        <position position="42"/>
    </location>
    <ligand>
        <name>L-glutamate</name>
        <dbReference type="ChEBI" id="CHEBI:29985"/>
    </ligand>
</feature>
<dbReference type="Proteomes" id="UP001431131">
    <property type="component" value="Unassembled WGS sequence"/>
</dbReference>
<name>A0AAW5ECB3_9BACI</name>
<organism evidence="13 14">
    <name type="scientific">Fredinandcohnia quinoae</name>
    <dbReference type="NCBI Taxonomy" id="2918902"/>
    <lineage>
        <taxon>Bacteria</taxon>
        <taxon>Bacillati</taxon>
        <taxon>Bacillota</taxon>
        <taxon>Bacilli</taxon>
        <taxon>Bacillales</taxon>
        <taxon>Bacillaceae</taxon>
        <taxon>Fredinandcohnia</taxon>
    </lineage>
</organism>
<dbReference type="InterPro" id="IPR015424">
    <property type="entry name" value="PyrdxlP-dep_Trfase"/>
</dbReference>
<dbReference type="PANTHER" id="PTHR43247:SF1">
    <property type="entry name" value="PHOSPHOSERINE AMINOTRANSFERASE"/>
    <property type="match status" value="1"/>
</dbReference>
<feature type="binding site" evidence="11">
    <location>
        <position position="152"/>
    </location>
    <ligand>
        <name>pyridoxal 5'-phosphate</name>
        <dbReference type="ChEBI" id="CHEBI:597326"/>
    </ligand>
</feature>
<dbReference type="AlphaFoldDB" id="A0AAW5ECB3"/>
<evidence type="ECO:0000256" key="8">
    <source>
        <dbReference type="ARBA" id="ARBA00023299"/>
    </source>
</evidence>
<keyword evidence="8 11" id="KW-0718">Serine biosynthesis</keyword>
<protein>
    <recommendedName>
        <fullName evidence="11">Phosphoserine aminotransferase</fullName>
        <ecNumber evidence="11">2.6.1.52</ecNumber>
    </recommendedName>
    <alternativeName>
        <fullName evidence="11">Phosphohydroxythreonine aminotransferase</fullName>
        <shortName evidence="11">PSAT</shortName>
    </alternativeName>
</protein>
<dbReference type="InterPro" id="IPR000192">
    <property type="entry name" value="Aminotrans_V_dom"/>
</dbReference>
<evidence type="ECO:0000256" key="10">
    <source>
        <dbReference type="ARBA" id="ARBA00049007"/>
    </source>
</evidence>
<evidence type="ECO:0000256" key="3">
    <source>
        <dbReference type="ARBA" id="ARBA00006904"/>
    </source>
</evidence>
<comment type="pathway">
    <text evidence="2 11">Amino-acid biosynthesis; L-serine biosynthesis; L-serine from 3-phospho-D-glycerate: step 2/3.</text>
</comment>
<feature type="binding site" evidence="11">
    <location>
        <begin position="76"/>
        <end position="77"/>
    </location>
    <ligand>
        <name>pyridoxal 5'-phosphate</name>
        <dbReference type="ChEBI" id="CHEBI:597326"/>
    </ligand>
</feature>
<dbReference type="GO" id="GO:0030170">
    <property type="term" value="F:pyridoxal phosphate binding"/>
    <property type="evidence" value="ECO:0007669"/>
    <property type="project" value="UniProtKB-UniRule"/>
</dbReference>
<dbReference type="SUPFAM" id="SSF53383">
    <property type="entry name" value="PLP-dependent transferases"/>
    <property type="match status" value="1"/>
</dbReference>
<comment type="catalytic activity">
    <reaction evidence="9 11">
        <text>4-(phosphooxy)-L-threonine + 2-oxoglutarate = (R)-3-hydroxy-2-oxo-4-phosphooxybutanoate + L-glutamate</text>
        <dbReference type="Rhea" id="RHEA:16573"/>
        <dbReference type="ChEBI" id="CHEBI:16810"/>
        <dbReference type="ChEBI" id="CHEBI:29985"/>
        <dbReference type="ChEBI" id="CHEBI:58452"/>
        <dbReference type="ChEBI" id="CHEBI:58538"/>
        <dbReference type="EC" id="2.6.1.52"/>
    </reaction>
</comment>
<comment type="caution">
    <text evidence="11">Lacks conserved residue(s) required for the propagation of feature annotation.</text>
</comment>
<dbReference type="NCBIfam" id="TIGR01364">
    <property type="entry name" value="serC_1"/>
    <property type="match status" value="1"/>
</dbReference>
<feature type="binding site" evidence="11">
    <location>
        <begin position="236"/>
        <end position="237"/>
    </location>
    <ligand>
        <name>pyridoxal 5'-phosphate</name>
        <dbReference type="ChEBI" id="CHEBI:597326"/>
    </ligand>
</feature>
<dbReference type="InterPro" id="IPR015421">
    <property type="entry name" value="PyrdxlP-dep_Trfase_major"/>
</dbReference>
<keyword evidence="11" id="KW-0963">Cytoplasm</keyword>
<proteinExistence type="inferred from homology"/>
<dbReference type="EC" id="2.6.1.52" evidence="11"/>
<evidence type="ECO:0000256" key="5">
    <source>
        <dbReference type="ARBA" id="ARBA00022605"/>
    </source>
</evidence>
<evidence type="ECO:0000256" key="7">
    <source>
        <dbReference type="ARBA" id="ARBA00022898"/>
    </source>
</evidence>
<dbReference type="GO" id="GO:0005737">
    <property type="term" value="C:cytoplasm"/>
    <property type="evidence" value="ECO:0007669"/>
    <property type="project" value="UniProtKB-SubCell"/>
</dbReference>
<feature type="binding site" evidence="11">
    <location>
        <position position="171"/>
    </location>
    <ligand>
        <name>pyridoxal 5'-phosphate</name>
        <dbReference type="ChEBI" id="CHEBI:597326"/>
    </ligand>
</feature>
<dbReference type="HAMAP" id="MF_00160">
    <property type="entry name" value="SerC_aminotrans_5"/>
    <property type="match status" value="1"/>
</dbReference>
<evidence type="ECO:0000256" key="2">
    <source>
        <dbReference type="ARBA" id="ARBA00005099"/>
    </source>
</evidence>
<comment type="cofactor">
    <cofactor evidence="11">
        <name>pyridoxal 5'-phosphate</name>
        <dbReference type="ChEBI" id="CHEBI:597326"/>
    </cofactor>
    <text evidence="11">Binds 1 pyridoxal phosphate per subunit.</text>
</comment>
<dbReference type="Gene3D" id="3.40.640.10">
    <property type="entry name" value="Type I PLP-dependent aspartate aminotransferase-like (Major domain)"/>
    <property type="match status" value="1"/>
</dbReference>
<evidence type="ECO:0000313" key="14">
    <source>
        <dbReference type="Proteomes" id="UP001431131"/>
    </source>
</evidence>
<comment type="function">
    <text evidence="1 11">Catalyzes the reversible conversion of 3-phosphohydroxypyruvate to phosphoserine and of 3-hydroxy-2-oxo-4-phosphonooxybutanoate to phosphohydroxythreonine.</text>
</comment>
<gene>
    <name evidence="11 13" type="primary">serC</name>
    <name evidence="13" type="ORF">MJG50_15850</name>
</gene>
<evidence type="ECO:0000256" key="9">
    <source>
        <dbReference type="ARBA" id="ARBA00047630"/>
    </source>
</evidence>
<dbReference type="PANTHER" id="PTHR43247">
    <property type="entry name" value="PHOSPHOSERINE AMINOTRANSFERASE"/>
    <property type="match status" value="1"/>
</dbReference>
<dbReference type="PIRSF" id="PIRSF000525">
    <property type="entry name" value="SerC"/>
    <property type="match status" value="1"/>
</dbReference>
<reference evidence="13" key="1">
    <citation type="submission" date="2022-02" db="EMBL/GenBank/DDBJ databases">
        <title>Fredinandcohnia quinoae sp. nov. isolated from Chenopodium quinoa seeds.</title>
        <authorList>
            <person name="Saati-Santamaria Z."/>
            <person name="Flores-Felix J.D."/>
            <person name="Igual J.M."/>
            <person name="Velazquez E."/>
            <person name="Garcia-Fraile P."/>
            <person name="Martinez-Molina E."/>
        </authorList>
    </citation>
    <scope>NUCLEOTIDE SEQUENCE</scope>
    <source>
        <strain evidence="13">SECRCQ15</strain>
    </source>
</reference>
<feature type="domain" description="Aminotransferase class V" evidence="12">
    <location>
        <begin position="5"/>
        <end position="347"/>
    </location>
</feature>
<evidence type="ECO:0000313" key="13">
    <source>
        <dbReference type="EMBL" id="MCH1626808.1"/>
    </source>
</evidence>
<dbReference type="FunFam" id="3.90.1150.10:FF:000006">
    <property type="entry name" value="Phosphoserine aminotransferase"/>
    <property type="match status" value="1"/>
</dbReference>
<evidence type="ECO:0000256" key="4">
    <source>
        <dbReference type="ARBA" id="ARBA00022576"/>
    </source>
</evidence>
<feature type="binding site" evidence="11">
    <location>
        <position position="102"/>
    </location>
    <ligand>
        <name>pyridoxal 5'-phosphate</name>
        <dbReference type="ChEBI" id="CHEBI:597326"/>
    </ligand>
</feature>
<keyword evidence="14" id="KW-1185">Reference proteome</keyword>
<evidence type="ECO:0000256" key="6">
    <source>
        <dbReference type="ARBA" id="ARBA00022679"/>
    </source>
</evidence>
<comment type="catalytic activity">
    <reaction evidence="10 11">
        <text>O-phospho-L-serine + 2-oxoglutarate = 3-phosphooxypyruvate + L-glutamate</text>
        <dbReference type="Rhea" id="RHEA:14329"/>
        <dbReference type="ChEBI" id="CHEBI:16810"/>
        <dbReference type="ChEBI" id="CHEBI:18110"/>
        <dbReference type="ChEBI" id="CHEBI:29985"/>
        <dbReference type="ChEBI" id="CHEBI:57524"/>
        <dbReference type="EC" id="2.6.1.52"/>
    </reaction>
</comment>
<evidence type="ECO:0000256" key="1">
    <source>
        <dbReference type="ARBA" id="ARBA00003483"/>
    </source>
</evidence>
<keyword evidence="4 11" id="KW-0032">Aminotransferase</keyword>